<dbReference type="InterPro" id="IPR005829">
    <property type="entry name" value="Sugar_transporter_CS"/>
</dbReference>
<keyword evidence="2 5" id="KW-0812">Transmembrane</keyword>
<feature type="transmembrane region" description="Helical" evidence="5">
    <location>
        <begin position="271"/>
        <end position="292"/>
    </location>
</feature>
<dbReference type="PROSITE" id="PS00216">
    <property type="entry name" value="SUGAR_TRANSPORT_1"/>
    <property type="match status" value="1"/>
</dbReference>
<feature type="transmembrane region" description="Helical" evidence="5">
    <location>
        <begin position="246"/>
        <end position="265"/>
    </location>
</feature>
<dbReference type="GO" id="GO:0022857">
    <property type="term" value="F:transmembrane transporter activity"/>
    <property type="evidence" value="ECO:0007669"/>
    <property type="project" value="InterPro"/>
</dbReference>
<dbReference type="STRING" id="520822.A0A195B829"/>
<evidence type="ECO:0000256" key="1">
    <source>
        <dbReference type="ARBA" id="ARBA00004141"/>
    </source>
</evidence>
<proteinExistence type="predicted"/>
<dbReference type="SUPFAM" id="SSF103473">
    <property type="entry name" value="MFS general substrate transporter"/>
    <property type="match status" value="1"/>
</dbReference>
<feature type="transmembrane region" description="Helical" evidence="5">
    <location>
        <begin position="169"/>
        <end position="190"/>
    </location>
</feature>
<keyword evidence="3 5" id="KW-1133">Transmembrane helix</keyword>
<evidence type="ECO:0000313" key="8">
    <source>
        <dbReference type="Proteomes" id="UP000078540"/>
    </source>
</evidence>
<dbReference type="Proteomes" id="UP000078540">
    <property type="component" value="Unassembled WGS sequence"/>
</dbReference>
<feature type="transmembrane region" description="Helical" evidence="5">
    <location>
        <begin position="42"/>
        <end position="63"/>
    </location>
</feature>
<keyword evidence="8" id="KW-1185">Reference proteome</keyword>
<dbReference type="InterPro" id="IPR020846">
    <property type="entry name" value="MFS_dom"/>
</dbReference>
<sequence>MERQDGGDSTRTDNGVAEANNDFDLDDLLPIVGEFGRYQKQLLWLICLPACLPCGFCAFNQLFMADTPLHWCKVPGLENMDIARRKRIAIPASQVRYEKKHDIEDDNETYSQCMRYDIDWTTMENYSIVATYLPNASWSVKPCDHGWEYETSEITSSIVIDFDLVCGRAIYPTIGLVVLNAGGPIGVYLFGTLNDRNFTLIDFFLIKKKLHIVFFIFVDKYVKIKILLKIFPFNLFILLDRIGRKLSFFTCLAILIIGGFLTAISNNFWTWAFTRFVVGLTIPAIYQIPFIICEHLNVEFRFYYKFVFVALELVGPNYRSFVTVMTCTFYTLGLCMLAGVTYLIRDWRTLAMTTSVPFLIYFFYWWFLPESPRWLLAKGRLSEANDILEILARVNGKELPISFTQKLHQRMTMSKSNSEEERLRTSPGVLSLFKLPNMRLKTCLITLNWFANNMVYVGLSYYGPTLGNEEHLSFLFSSLAEIPSYIACWVVMDRWGRRWPLCLCMVIAGVSCIATVLLSSDAVMETLILFLISKSAISASFLIIYPFAGELYPTQLRGVAIGFSAYISGLGLIIIPFVTYLGKENLVLPLVILGTISVIGGLFGLRLPETLHHRLPQTIEEGELFGKDWTCADCIRCVPAKPSSIVASYEDLSTRETVEMQEVSKVLFTSSILEEHQRPSTTNIRRLVRQSSVMDTQRDSDGTMKMTYWF</sequence>
<dbReference type="CDD" id="cd17317">
    <property type="entry name" value="MFS_SLC22"/>
    <property type="match status" value="1"/>
</dbReference>
<dbReference type="InterPro" id="IPR036259">
    <property type="entry name" value="MFS_trans_sf"/>
</dbReference>
<name>A0A195B829_9HYME</name>
<reference evidence="7 8" key="1">
    <citation type="submission" date="2015-09" db="EMBL/GenBank/DDBJ databases">
        <title>Atta colombica WGS genome.</title>
        <authorList>
            <person name="Nygaard S."/>
            <person name="Hu H."/>
            <person name="Boomsma J."/>
            <person name="Zhang G."/>
        </authorList>
    </citation>
    <scope>NUCLEOTIDE SEQUENCE [LARGE SCALE GENOMIC DNA]</scope>
    <source>
        <strain evidence="7">Treedump-2</strain>
        <tissue evidence="7">Whole body</tissue>
    </source>
</reference>
<organism evidence="7 8">
    <name type="scientific">Atta colombica</name>
    <dbReference type="NCBI Taxonomy" id="520822"/>
    <lineage>
        <taxon>Eukaryota</taxon>
        <taxon>Metazoa</taxon>
        <taxon>Ecdysozoa</taxon>
        <taxon>Arthropoda</taxon>
        <taxon>Hexapoda</taxon>
        <taxon>Insecta</taxon>
        <taxon>Pterygota</taxon>
        <taxon>Neoptera</taxon>
        <taxon>Endopterygota</taxon>
        <taxon>Hymenoptera</taxon>
        <taxon>Apocrita</taxon>
        <taxon>Aculeata</taxon>
        <taxon>Formicoidea</taxon>
        <taxon>Formicidae</taxon>
        <taxon>Myrmicinae</taxon>
        <taxon>Atta</taxon>
    </lineage>
</organism>
<feature type="transmembrane region" description="Helical" evidence="5">
    <location>
        <begin position="559"/>
        <end position="580"/>
    </location>
</feature>
<evidence type="ECO:0000256" key="4">
    <source>
        <dbReference type="ARBA" id="ARBA00023136"/>
    </source>
</evidence>
<evidence type="ECO:0000313" key="7">
    <source>
        <dbReference type="EMBL" id="KYM80671.1"/>
    </source>
</evidence>
<feature type="transmembrane region" description="Helical" evidence="5">
    <location>
        <begin position="586"/>
        <end position="605"/>
    </location>
</feature>
<feature type="transmembrane region" description="Helical" evidence="5">
    <location>
        <begin position="321"/>
        <end position="344"/>
    </location>
</feature>
<evidence type="ECO:0000256" key="3">
    <source>
        <dbReference type="ARBA" id="ARBA00022989"/>
    </source>
</evidence>
<keyword evidence="4 5" id="KW-0472">Membrane</keyword>
<feature type="transmembrane region" description="Helical" evidence="5">
    <location>
        <begin position="350"/>
        <end position="368"/>
    </location>
</feature>
<dbReference type="Pfam" id="PF00083">
    <property type="entry name" value="Sugar_tr"/>
    <property type="match status" value="1"/>
</dbReference>
<dbReference type="InterPro" id="IPR005828">
    <property type="entry name" value="MFS_sugar_transport-like"/>
</dbReference>
<dbReference type="PANTHER" id="PTHR24064">
    <property type="entry name" value="SOLUTE CARRIER FAMILY 22 MEMBER"/>
    <property type="match status" value="1"/>
</dbReference>
<feature type="transmembrane region" description="Helical" evidence="5">
    <location>
        <begin position="526"/>
        <end position="547"/>
    </location>
</feature>
<protein>
    <submittedName>
        <fullName evidence="7">Organic cation transporter 1</fullName>
    </submittedName>
</protein>
<gene>
    <name evidence="7" type="ORF">ALC53_08840</name>
</gene>
<evidence type="ECO:0000259" key="6">
    <source>
        <dbReference type="PROSITE" id="PS50850"/>
    </source>
</evidence>
<feature type="transmembrane region" description="Helical" evidence="5">
    <location>
        <begin position="499"/>
        <end position="520"/>
    </location>
</feature>
<dbReference type="Gene3D" id="1.20.1250.20">
    <property type="entry name" value="MFS general substrate transporter like domains"/>
    <property type="match status" value="1"/>
</dbReference>
<dbReference type="GO" id="GO:0016020">
    <property type="term" value="C:membrane"/>
    <property type="evidence" value="ECO:0007669"/>
    <property type="project" value="UniProtKB-SubCell"/>
</dbReference>
<accession>A0A195B829</accession>
<feature type="transmembrane region" description="Helical" evidence="5">
    <location>
        <begin position="210"/>
        <end position="239"/>
    </location>
</feature>
<comment type="subcellular location">
    <subcellularLocation>
        <location evidence="1">Membrane</location>
        <topology evidence="1">Multi-pass membrane protein</topology>
    </subcellularLocation>
</comment>
<dbReference type="EMBL" id="KQ976558">
    <property type="protein sequence ID" value="KYM80671.1"/>
    <property type="molecule type" value="Genomic_DNA"/>
</dbReference>
<evidence type="ECO:0000256" key="2">
    <source>
        <dbReference type="ARBA" id="ARBA00022692"/>
    </source>
</evidence>
<evidence type="ECO:0000256" key="5">
    <source>
        <dbReference type="SAM" id="Phobius"/>
    </source>
</evidence>
<dbReference type="PROSITE" id="PS50850">
    <property type="entry name" value="MFS"/>
    <property type="match status" value="1"/>
</dbReference>
<feature type="domain" description="Major facilitator superfamily (MFS) profile" evidence="6">
    <location>
        <begin position="175"/>
        <end position="612"/>
    </location>
</feature>
<dbReference type="AlphaFoldDB" id="A0A195B829"/>